<accession>A0AAD3D372</accession>
<evidence type="ECO:0000313" key="5">
    <source>
        <dbReference type="Proteomes" id="UP001054902"/>
    </source>
</evidence>
<dbReference type="EMBL" id="BLLK01000055">
    <property type="protein sequence ID" value="GFH56722.1"/>
    <property type="molecule type" value="Genomic_DNA"/>
</dbReference>
<dbReference type="Gene3D" id="2.170.270.10">
    <property type="entry name" value="SET domain"/>
    <property type="match status" value="1"/>
</dbReference>
<organism evidence="4 5">
    <name type="scientific">Chaetoceros tenuissimus</name>
    <dbReference type="NCBI Taxonomy" id="426638"/>
    <lineage>
        <taxon>Eukaryota</taxon>
        <taxon>Sar</taxon>
        <taxon>Stramenopiles</taxon>
        <taxon>Ochrophyta</taxon>
        <taxon>Bacillariophyta</taxon>
        <taxon>Coscinodiscophyceae</taxon>
        <taxon>Chaetocerotophycidae</taxon>
        <taxon>Chaetocerotales</taxon>
        <taxon>Chaetocerotaceae</taxon>
        <taxon>Chaetoceros</taxon>
    </lineage>
</organism>
<dbReference type="Proteomes" id="UP001054902">
    <property type="component" value="Unassembled WGS sequence"/>
</dbReference>
<comment type="caution">
    <text evidence="4">The sequence shown here is derived from an EMBL/GenBank/DDBJ whole genome shotgun (WGS) entry which is preliminary data.</text>
</comment>
<reference evidence="4 5" key="2">
    <citation type="journal article" date="2021" name="Sci. Rep.">
        <title>The genome of the diatom Chaetoceros tenuissimus carries an ancient integrated fragment of an extant virus.</title>
        <authorList>
            <person name="Hongo Y."/>
            <person name="Kimura K."/>
            <person name="Takaki Y."/>
            <person name="Yoshida Y."/>
            <person name="Baba S."/>
            <person name="Kobayashi G."/>
            <person name="Nagasaki K."/>
            <person name="Hano T."/>
            <person name="Tomaru Y."/>
        </authorList>
    </citation>
    <scope>NUCLEOTIDE SEQUENCE [LARGE SCALE GENOMIC DNA]</scope>
    <source>
        <strain evidence="4 5">NIES-3715</strain>
    </source>
</reference>
<name>A0AAD3D372_9STRA</name>
<gene>
    <name evidence="3" type="ORF">CTEN210_13192</name>
    <name evidence="4" type="ORF">CTEN210_13198</name>
</gene>
<evidence type="ECO:0000259" key="2">
    <source>
        <dbReference type="PROSITE" id="PS50280"/>
    </source>
</evidence>
<sequence>MTGSTESNELSLQQEENNNSRRIRPSRKDAAPTLKCPTDEEAKHNYGVEVTKTGGDKGLNVIANQTIKKDTIIIEYQGIIVDKLDPNNKYSFQIDEGVHKGKVLEGKMNEGIAASINHCCEANCEAVLVKGTSESKDYDAVAIIAKRDIKAKEEVTIKYGNKDEVQAFFDGGDCLCEACGGKNWRENAVKVSAPAETNHSSLYIVEVEMTNEEKEKYACNNVRGFIWE</sequence>
<feature type="domain" description="SET" evidence="2">
    <location>
        <begin position="46"/>
        <end position="160"/>
    </location>
</feature>
<dbReference type="SMART" id="SM00317">
    <property type="entry name" value="SET"/>
    <property type="match status" value="1"/>
</dbReference>
<dbReference type="Pfam" id="PF00856">
    <property type="entry name" value="SET"/>
    <property type="match status" value="1"/>
</dbReference>
<proteinExistence type="predicted"/>
<evidence type="ECO:0000256" key="1">
    <source>
        <dbReference type="SAM" id="MobiDB-lite"/>
    </source>
</evidence>
<dbReference type="EMBL" id="BLLK01000055">
    <property type="protein sequence ID" value="GFH56716.1"/>
    <property type="molecule type" value="Genomic_DNA"/>
</dbReference>
<dbReference type="InterPro" id="IPR001214">
    <property type="entry name" value="SET_dom"/>
</dbReference>
<evidence type="ECO:0000313" key="3">
    <source>
        <dbReference type="EMBL" id="GFH56716.1"/>
    </source>
</evidence>
<dbReference type="PROSITE" id="PS50280">
    <property type="entry name" value="SET"/>
    <property type="match status" value="1"/>
</dbReference>
<feature type="compositionally biased region" description="Low complexity" evidence="1">
    <location>
        <begin position="1"/>
        <end position="17"/>
    </location>
</feature>
<protein>
    <recommendedName>
        <fullName evidence="2">SET domain-containing protein</fullName>
    </recommendedName>
</protein>
<keyword evidence="5" id="KW-1185">Reference proteome</keyword>
<dbReference type="InterPro" id="IPR053105">
    <property type="entry name" value="Class_V-like_SAM-MTase"/>
</dbReference>
<dbReference type="SUPFAM" id="SSF82199">
    <property type="entry name" value="SET domain"/>
    <property type="match status" value="1"/>
</dbReference>
<reference evidence="4" key="1">
    <citation type="submission" date="2020-02" db="EMBL/GenBank/DDBJ databases">
        <authorList>
            <person name="Hongo Y."/>
            <person name="Kimura K."/>
            <person name="Takaki Y."/>
            <person name="Tomaru Y."/>
        </authorList>
    </citation>
    <scope>NUCLEOTIDE SEQUENCE</scope>
    <source>
        <strain evidence="4">NIES-3715</strain>
    </source>
</reference>
<evidence type="ECO:0000313" key="4">
    <source>
        <dbReference type="EMBL" id="GFH56722.1"/>
    </source>
</evidence>
<dbReference type="AlphaFoldDB" id="A0AAD3D372"/>
<dbReference type="InterPro" id="IPR046341">
    <property type="entry name" value="SET_dom_sf"/>
</dbReference>
<feature type="region of interest" description="Disordered" evidence="1">
    <location>
        <begin position="1"/>
        <end position="39"/>
    </location>
</feature>
<dbReference type="PANTHER" id="PTHR47250">
    <property type="entry name" value="HISTONE-LYSINE N-METHYLTRANSFERASE SET-6"/>
    <property type="match status" value="1"/>
</dbReference>
<dbReference type="PANTHER" id="PTHR47250:SF3">
    <property type="entry name" value="HISTONE-LYSINE N-METHYLTRANSFERASE SET-6"/>
    <property type="match status" value="1"/>
</dbReference>